<dbReference type="RefSeq" id="WP_013546230.1">
    <property type="nucleotide sequence ID" value="NC_014933.1"/>
</dbReference>
<dbReference type="InterPro" id="IPR005467">
    <property type="entry name" value="His_kinase_dom"/>
</dbReference>
<evidence type="ECO:0000256" key="6">
    <source>
        <dbReference type="ARBA" id="ARBA00023012"/>
    </source>
</evidence>
<dbReference type="PATRIC" id="fig|693979.3.peg.630"/>
<dbReference type="EC" id="2.7.13.3" evidence="2"/>
<dbReference type="PANTHER" id="PTHR43711">
    <property type="entry name" value="TWO-COMPONENT HISTIDINE KINASE"/>
    <property type="match status" value="1"/>
</dbReference>
<name>E6SWL7_BACT6</name>
<evidence type="ECO:0000256" key="5">
    <source>
        <dbReference type="ARBA" id="ARBA00022777"/>
    </source>
</evidence>
<sequence>MPTKRLTYCLFFLFLSLTGIGVTLSAQNNPYKIADSLYPFYQRATRMRSRPESLLSADTLYHQAVRLGDKKAQCLARTIPVQYYTDHKDEQALRRAVEDLKTLSRTNGYLQYYYHGWNNLIVYLLNSEHSLTALKEAEEMKLQAFEDHNDYGIYTCINSIANIYQARDNNKMATGYREELLKFMLEKLPEQDPTLLYLKIAAYYRTDSQDSSKAQEYIGKAVRSAKTESIRIRVLEEECMYSYAQKRHDDFNRYYDRLMKAFDGQTVDPIYLNILIYKKVLDGDYDEAHTLANDVSNIAQRWALHVLIYEAEGDYQAANAGRKAMAEEAKERIAQLQSTDIAELNAQIGNERLKLENARLDLKNSDLRLAQVRQQMELERRNAENNQLMLDNRELEVQRLTAQTKLQQAETERQRAEAERQKALLEQQRTSSHYQIILLGIIIAFLILIQLRRRHNMMRLRKKNEELAVARDEAQSANRMKSMFIQNMSHEIRTPLNSIVGFSQLIANPEMELEPEEQQEYSELIVSNSELLTTLVNDLLSLAELESGKYVTKMAPQRCNDLCRQSLATVTHRKPQDVRLYYTSDVPDDYEITTDGQRVRQVLINLLTNAEKHTEHGEIHLHCSLSETPGSATFSVTDTGTGIPAEQAEHIFERFEKLNAFDQGFGLGLSICRLIADYLGAVVKLDTSYKDGARFLFILPG</sequence>
<keyword evidence="4" id="KW-0808">Transferase</keyword>
<organism evidence="10 11">
    <name type="scientific">Bacteroides helcogenes (strain ATCC 35417 / DSM 20613 / JCM 6297 / CCUG 15421 / P 36-108)</name>
    <dbReference type="NCBI Taxonomy" id="693979"/>
    <lineage>
        <taxon>Bacteria</taxon>
        <taxon>Pseudomonadati</taxon>
        <taxon>Bacteroidota</taxon>
        <taxon>Bacteroidia</taxon>
        <taxon>Bacteroidales</taxon>
        <taxon>Bacteroidaceae</taxon>
        <taxon>Bacteroides</taxon>
    </lineage>
</organism>
<dbReference type="Proteomes" id="UP000008630">
    <property type="component" value="Chromosome"/>
</dbReference>
<dbReference type="KEGG" id="bhl:Bache_0590"/>
<dbReference type="EMBL" id="CP002352">
    <property type="protein sequence ID" value="ADV42615.1"/>
    <property type="molecule type" value="Genomic_DNA"/>
</dbReference>
<evidence type="ECO:0000313" key="10">
    <source>
        <dbReference type="EMBL" id="ADV42615.1"/>
    </source>
</evidence>
<dbReference type="eggNOG" id="COG2205">
    <property type="taxonomic scope" value="Bacteria"/>
</dbReference>
<dbReference type="FunFam" id="1.10.287.130:FF:000001">
    <property type="entry name" value="Two-component sensor histidine kinase"/>
    <property type="match status" value="1"/>
</dbReference>
<proteinExistence type="predicted"/>
<dbReference type="AlphaFoldDB" id="E6SWL7"/>
<dbReference type="Gene3D" id="3.30.565.10">
    <property type="entry name" value="Histidine kinase-like ATPase, C-terminal domain"/>
    <property type="match status" value="1"/>
</dbReference>
<evidence type="ECO:0000313" key="11">
    <source>
        <dbReference type="Proteomes" id="UP000008630"/>
    </source>
</evidence>
<dbReference type="PANTHER" id="PTHR43711:SF26">
    <property type="entry name" value="SENSOR HISTIDINE KINASE RCSC"/>
    <property type="match status" value="1"/>
</dbReference>
<evidence type="ECO:0000256" key="4">
    <source>
        <dbReference type="ARBA" id="ARBA00022679"/>
    </source>
</evidence>
<keyword evidence="3" id="KW-0597">Phosphoprotein</keyword>
<keyword evidence="7" id="KW-0175">Coiled coil</keyword>
<comment type="catalytic activity">
    <reaction evidence="1">
        <text>ATP + protein L-histidine = ADP + protein N-phospho-L-histidine.</text>
        <dbReference type="EC" id="2.7.13.3"/>
    </reaction>
</comment>
<keyword evidence="8" id="KW-0812">Transmembrane</keyword>
<dbReference type="Pfam" id="PF02518">
    <property type="entry name" value="HATPase_c"/>
    <property type="match status" value="1"/>
</dbReference>
<dbReference type="Gene3D" id="1.10.287.130">
    <property type="match status" value="1"/>
</dbReference>
<dbReference type="OrthoDB" id="1491460at2"/>
<feature type="transmembrane region" description="Helical" evidence="8">
    <location>
        <begin position="432"/>
        <end position="451"/>
    </location>
</feature>
<dbReference type="InterPro" id="IPR036890">
    <property type="entry name" value="HATPase_C_sf"/>
</dbReference>
<dbReference type="PROSITE" id="PS50109">
    <property type="entry name" value="HIS_KIN"/>
    <property type="match status" value="1"/>
</dbReference>
<dbReference type="SUPFAM" id="SSF55874">
    <property type="entry name" value="ATPase domain of HSP90 chaperone/DNA topoisomerase II/histidine kinase"/>
    <property type="match status" value="1"/>
</dbReference>
<dbReference type="PRINTS" id="PR00344">
    <property type="entry name" value="BCTRLSENSOR"/>
</dbReference>
<protein>
    <recommendedName>
        <fullName evidence="2">histidine kinase</fullName>
        <ecNumber evidence="2">2.7.13.3</ecNumber>
    </recommendedName>
</protein>
<dbReference type="SMART" id="SM00387">
    <property type="entry name" value="HATPase_c"/>
    <property type="match status" value="1"/>
</dbReference>
<reference evidence="10 11" key="2">
    <citation type="journal article" date="2011" name="Stand. Genomic Sci.">
        <title>Complete genome sequence of Bacteroides helcogenes type strain (P 36-108).</title>
        <authorList>
            <person name="Pati A."/>
            <person name="Gronow S."/>
            <person name="Zeytun A."/>
            <person name="Lapidus A."/>
            <person name="Nolan M."/>
            <person name="Hammon N."/>
            <person name="Deshpande S."/>
            <person name="Cheng J.F."/>
            <person name="Tapia R."/>
            <person name="Han C."/>
            <person name="Goodwin L."/>
            <person name="Pitluck S."/>
            <person name="Liolios K."/>
            <person name="Pagani I."/>
            <person name="Ivanova N."/>
            <person name="Mavromatis K."/>
            <person name="Chen A."/>
            <person name="Palaniappan K."/>
            <person name="Land M."/>
            <person name="Hauser L."/>
            <person name="Chang Y.J."/>
            <person name="Jeffries C.D."/>
            <person name="Detter J.C."/>
            <person name="Brambilla E."/>
            <person name="Rohde M."/>
            <person name="Goker M."/>
            <person name="Woyke T."/>
            <person name="Bristow J."/>
            <person name="Eisen J.A."/>
            <person name="Markowitz V."/>
            <person name="Hugenholtz P."/>
            <person name="Kyrpides N.C."/>
            <person name="Klenk H.P."/>
            <person name="Lucas S."/>
        </authorList>
    </citation>
    <scope>NUCLEOTIDE SEQUENCE [LARGE SCALE GENOMIC DNA]</scope>
    <source>
        <strain evidence="11">ATCC 35417 / DSM 20613 / JCM 6297 / CCUG 15421 / P 36-108</strain>
    </source>
</reference>
<feature type="coiled-coil region" evidence="7">
    <location>
        <begin position="341"/>
        <end position="428"/>
    </location>
</feature>
<evidence type="ECO:0000256" key="1">
    <source>
        <dbReference type="ARBA" id="ARBA00000085"/>
    </source>
</evidence>
<feature type="domain" description="Histidine kinase" evidence="9">
    <location>
        <begin position="487"/>
        <end position="701"/>
    </location>
</feature>
<gene>
    <name evidence="10" type="ordered locus">Bache_0590</name>
</gene>
<dbReference type="InterPro" id="IPR003661">
    <property type="entry name" value="HisK_dim/P_dom"/>
</dbReference>
<keyword evidence="11" id="KW-1185">Reference proteome</keyword>
<dbReference type="SMART" id="SM00388">
    <property type="entry name" value="HisKA"/>
    <property type="match status" value="1"/>
</dbReference>
<dbReference type="Pfam" id="PF00512">
    <property type="entry name" value="HisKA"/>
    <property type="match status" value="1"/>
</dbReference>
<keyword evidence="8" id="KW-0472">Membrane</keyword>
<dbReference type="CDD" id="cd00082">
    <property type="entry name" value="HisKA"/>
    <property type="match status" value="1"/>
</dbReference>
<dbReference type="CDD" id="cd00075">
    <property type="entry name" value="HATPase"/>
    <property type="match status" value="1"/>
</dbReference>
<dbReference type="HOGENOM" id="CLU_023350_1_0_10"/>
<keyword evidence="6" id="KW-0902">Two-component regulatory system</keyword>
<dbReference type="InterPro" id="IPR004358">
    <property type="entry name" value="Sig_transdc_His_kin-like_C"/>
</dbReference>
<keyword evidence="8" id="KW-1133">Transmembrane helix</keyword>
<evidence type="ECO:0000256" key="2">
    <source>
        <dbReference type="ARBA" id="ARBA00012438"/>
    </source>
</evidence>
<accession>E6SWL7</accession>
<evidence type="ECO:0000256" key="7">
    <source>
        <dbReference type="SAM" id="Coils"/>
    </source>
</evidence>
<dbReference type="SUPFAM" id="SSF47384">
    <property type="entry name" value="Homodimeric domain of signal transducing histidine kinase"/>
    <property type="match status" value="1"/>
</dbReference>
<dbReference type="InterPro" id="IPR036097">
    <property type="entry name" value="HisK_dim/P_sf"/>
</dbReference>
<evidence type="ECO:0000256" key="8">
    <source>
        <dbReference type="SAM" id="Phobius"/>
    </source>
</evidence>
<dbReference type="InterPro" id="IPR003594">
    <property type="entry name" value="HATPase_dom"/>
</dbReference>
<evidence type="ECO:0000256" key="3">
    <source>
        <dbReference type="ARBA" id="ARBA00022553"/>
    </source>
</evidence>
<dbReference type="STRING" id="693979.Bache_0590"/>
<reference key="1">
    <citation type="submission" date="2010-11" db="EMBL/GenBank/DDBJ databases">
        <title>The complete genome of Bacteroides helcogenes P 36-108.</title>
        <authorList>
            <consortium name="US DOE Joint Genome Institute (JGI-PGF)"/>
            <person name="Lucas S."/>
            <person name="Copeland A."/>
            <person name="Lapidus A."/>
            <person name="Bruce D."/>
            <person name="Goodwin L."/>
            <person name="Pitluck S."/>
            <person name="Kyrpides N."/>
            <person name="Mavromatis K."/>
            <person name="Ivanova N."/>
            <person name="Zeytun A."/>
            <person name="Brettin T."/>
            <person name="Detter J.C."/>
            <person name="Tapia R."/>
            <person name="Han C."/>
            <person name="Land M."/>
            <person name="Hauser L."/>
            <person name="Markowitz V."/>
            <person name="Cheng J.-F."/>
            <person name="Hugenholtz P."/>
            <person name="Woyke T."/>
            <person name="Wu D."/>
            <person name="Gronow S."/>
            <person name="Wellnitz S."/>
            <person name="Brambilla E."/>
            <person name="Klenk H.-P."/>
            <person name="Eisen J.A."/>
        </authorList>
    </citation>
    <scope>NUCLEOTIDE SEQUENCE</scope>
    <source>
        <strain>P 36-108</strain>
    </source>
</reference>
<evidence type="ECO:0000259" key="9">
    <source>
        <dbReference type="PROSITE" id="PS50109"/>
    </source>
</evidence>
<dbReference type="InterPro" id="IPR050736">
    <property type="entry name" value="Sensor_HK_Regulatory"/>
</dbReference>
<keyword evidence="5 10" id="KW-0418">Kinase</keyword>
<dbReference type="GO" id="GO:0000155">
    <property type="term" value="F:phosphorelay sensor kinase activity"/>
    <property type="evidence" value="ECO:0007669"/>
    <property type="project" value="InterPro"/>
</dbReference>